<organism evidence="2 3">
    <name type="scientific">Rhodococcus opacus</name>
    <name type="common">Nocardia opaca</name>
    <dbReference type="NCBI Taxonomy" id="37919"/>
    <lineage>
        <taxon>Bacteria</taxon>
        <taxon>Bacillati</taxon>
        <taxon>Actinomycetota</taxon>
        <taxon>Actinomycetes</taxon>
        <taxon>Mycobacteriales</taxon>
        <taxon>Nocardiaceae</taxon>
        <taxon>Rhodococcus</taxon>
    </lineage>
</organism>
<evidence type="ECO:0000313" key="3">
    <source>
        <dbReference type="Proteomes" id="UP000028488"/>
    </source>
</evidence>
<evidence type="ECO:0008006" key="4">
    <source>
        <dbReference type="Google" id="ProtNLM"/>
    </source>
</evidence>
<gene>
    <name evidence="2" type="ORF">EP51_30075</name>
</gene>
<dbReference type="eggNOG" id="ENOG5033861">
    <property type="taxonomic scope" value="Bacteria"/>
</dbReference>
<dbReference type="Proteomes" id="UP000028488">
    <property type="component" value="Chromosome"/>
</dbReference>
<accession>A0A076ERT9</accession>
<dbReference type="EMBL" id="CP008947">
    <property type="protein sequence ID" value="AII08636.1"/>
    <property type="molecule type" value="Genomic_DNA"/>
</dbReference>
<dbReference type="RefSeq" id="WP_128641322.1">
    <property type="nucleotide sequence ID" value="NZ_CP008947.1"/>
</dbReference>
<feature type="region of interest" description="Disordered" evidence="1">
    <location>
        <begin position="142"/>
        <end position="162"/>
    </location>
</feature>
<proteinExistence type="predicted"/>
<dbReference type="AlphaFoldDB" id="A0A076ERT9"/>
<sequence>MTPTDVYRAPMRSRRDGVDPGLAVQRALAMDVCGIGGLLAPPPVDLSEALDATERTYGDPAARRLERFTQVLDGSFVWSRDADGLYLPGRIDGPWRYDSSPEAAAVDLVHLRDCEWLDAPVAEFDVPPATVHTFARGGRNFQQTHHSDIAEQTQRVWDRGRR</sequence>
<feature type="compositionally biased region" description="Polar residues" evidence="1">
    <location>
        <begin position="142"/>
        <end position="155"/>
    </location>
</feature>
<evidence type="ECO:0000313" key="2">
    <source>
        <dbReference type="EMBL" id="AII08636.1"/>
    </source>
</evidence>
<protein>
    <recommendedName>
        <fullName evidence="4">GAF domain-containing protein</fullName>
    </recommendedName>
</protein>
<evidence type="ECO:0000256" key="1">
    <source>
        <dbReference type="SAM" id="MobiDB-lite"/>
    </source>
</evidence>
<name>A0A076ERT9_RHOOP</name>
<reference evidence="2 3" key="1">
    <citation type="submission" date="2014-07" db="EMBL/GenBank/DDBJ databases">
        <title>Genome Sequence of Rhodococcus opacus Strain R7, a Biodegrader of Mono- and Polycyclic Aromatic Hydrocarbons.</title>
        <authorList>
            <person name="Di Gennaro P."/>
            <person name="Zampolli J."/>
            <person name="Presti I."/>
            <person name="Cappelletti M."/>
            <person name="D'Ursi P."/>
            <person name="Orro A."/>
            <person name="Mezzelani A."/>
            <person name="Milanesi L."/>
        </authorList>
    </citation>
    <scope>NUCLEOTIDE SEQUENCE [LARGE SCALE GENOMIC DNA]</scope>
    <source>
        <strain evidence="2 3">R7</strain>
    </source>
</reference>